<dbReference type="GO" id="GO:0001181">
    <property type="term" value="F:RNA polymerase I general transcription initiation factor activity"/>
    <property type="evidence" value="ECO:0007669"/>
    <property type="project" value="InterPro"/>
</dbReference>
<dbReference type="Pfam" id="PF05327">
    <property type="entry name" value="RRN3"/>
    <property type="match status" value="1"/>
</dbReference>
<feature type="region of interest" description="Disordered" evidence="2">
    <location>
        <begin position="282"/>
        <end position="319"/>
    </location>
</feature>
<dbReference type="GO" id="GO:0005634">
    <property type="term" value="C:nucleus"/>
    <property type="evidence" value="ECO:0007669"/>
    <property type="project" value="TreeGrafter"/>
</dbReference>
<evidence type="ECO:0000313" key="4">
    <source>
        <dbReference type="Proteomes" id="UP001271007"/>
    </source>
</evidence>
<sequence length="664" mass="74946">MVSLASPRTLMPPPVTPPLKRPTPLKRDSSHLDTDDEAGLSTTTKKLRVTFDPKVDVRILDHGDKGYDLVKEEVGQAVERHLQDSKDDERYDQLVQLLGRDSSSGEAPSPRLLRKYLVAIDTRINRLGRCGKLVDAVLGLQWVGRDDAFVETYTKVMCDLATAHGKYVSNMLDKLVSHFVKLPASLGRLPEETPVSRTKMFSRVHMLVRTLLRIVPSASNALIRAIKLSFPTDLETTRSYLQFQKHAIRIAEEIPELKSEILALVVQKLVAIDVQVQQDMEDMEDEEKLLQRPSSKDGNGDESDDSDYSFSESEETTTVEEQRLRELRLKVAKMDGTLDLLFEYYTPLIQSDTNSTYRELLAHFSNFISPNRTRHAQFLVFHFSQTSSAQTTAFVKQCLDLVTNQQNPSVQRVTACAYLASYIARGAHIPTTTVQFAFSSLCSYLNELRKSHEPSCRGPDRKKYAVYYAVAQALFYIFCFRWRDLVTGSSSPDDDLSDSSEENALAEGHDLLWMPSIQETLRLNTSHSRLNPLKVCSPAIVAQFAKIAHHLRFLYVYSLIESNKRLRLANTTSSSYGASGRAEIGIGRRETATDRKVGEAHLQMEAYFPFDPYHLPVSKRWVEGDYNEWKTPRGMEKEHDGQDDEGSGSESESDDSDDSLGSPK</sequence>
<evidence type="ECO:0000256" key="1">
    <source>
        <dbReference type="ARBA" id="ARBA00010098"/>
    </source>
</evidence>
<dbReference type="EMBL" id="JAWDJX010000012">
    <property type="protein sequence ID" value="KAK3054423.1"/>
    <property type="molecule type" value="Genomic_DNA"/>
</dbReference>
<feature type="compositionally biased region" description="Basic and acidic residues" evidence="2">
    <location>
        <begin position="288"/>
        <end position="299"/>
    </location>
</feature>
<feature type="compositionally biased region" description="Acidic residues" evidence="2">
    <location>
        <begin position="641"/>
        <end position="658"/>
    </location>
</feature>
<evidence type="ECO:0000313" key="3">
    <source>
        <dbReference type="EMBL" id="KAK3054423.1"/>
    </source>
</evidence>
<dbReference type="InterPro" id="IPR007991">
    <property type="entry name" value="RNA_pol_I_trans_ini_fac_RRN3"/>
</dbReference>
<dbReference type="Proteomes" id="UP001271007">
    <property type="component" value="Unassembled WGS sequence"/>
</dbReference>
<dbReference type="PANTHER" id="PTHR12790:SF0">
    <property type="entry name" value="RNA POLYMERASE I-SPECIFIC TRANSCRIPTION INITIATION FACTOR RRN3-RELATED"/>
    <property type="match status" value="1"/>
</dbReference>
<comment type="similarity">
    <text evidence="1">Belongs to the RRN3 family.</text>
</comment>
<feature type="compositionally biased region" description="Pro residues" evidence="2">
    <location>
        <begin position="10"/>
        <end position="21"/>
    </location>
</feature>
<feature type="compositionally biased region" description="Basic and acidic residues" evidence="2">
    <location>
        <begin position="631"/>
        <end position="640"/>
    </location>
</feature>
<reference evidence="3" key="1">
    <citation type="submission" date="2023-04" db="EMBL/GenBank/DDBJ databases">
        <title>Black Yeasts Isolated from many extreme environments.</title>
        <authorList>
            <person name="Coleine C."/>
            <person name="Stajich J.E."/>
            <person name="Selbmann L."/>
        </authorList>
    </citation>
    <scope>NUCLEOTIDE SEQUENCE</scope>
    <source>
        <strain evidence="3">CCFEE 5312</strain>
    </source>
</reference>
<evidence type="ECO:0000256" key="2">
    <source>
        <dbReference type="SAM" id="MobiDB-lite"/>
    </source>
</evidence>
<comment type="caution">
    <text evidence="3">The sequence shown here is derived from an EMBL/GenBank/DDBJ whole genome shotgun (WGS) entry which is preliminary data.</text>
</comment>
<protein>
    <submittedName>
        <fullName evidence="3">DNA independent RNA polymerase I transcription factor</fullName>
    </submittedName>
</protein>
<dbReference type="GO" id="GO:0006361">
    <property type="term" value="P:transcription initiation at RNA polymerase I promoter"/>
    <property type="evidence" value="ECO:0007669"/>
    <property type="project" value="InterPro"/>
</dbReference>
<feature type="compositionally biased region" description="Acidic residues" evidence="2">
    <location>
        <begin position="300"/>
        <end position="318"/>
    </location>
</feature>
<gene>
    <name evidence="3" type="primary">RRN3</name>
    <name evidence="3" type="ORF">LTR09_004691</name>
</gene>
<keyword evidence="4" id="KW-1185">Reference proteome</keyword>
<accession>A0AAJ0DQ21</accession>
<feature type="region of interest" description="Disordered" evidence="2">
    <location>
        <begin position="631"/>
        <end position="664"/>
    </location>
</feature>
<dbReference type="AlphaFoldDB" id="A0AAJ0DQ21"/>
<name>A0AAJ0DQ21_9PEZI</name>
<organism evidence="3 4">
    <name type="scientific">Extremus antarcticus</name>
    <dbReference type="NCBI Taxonomy" id="702011"/>
    <lineage>
        <taxon>Eukaryota</taxon>
        <taxon>Fungi</taxon>
        <taxon>Dikarya</taxon>
        <taxon>Ascomycota</taxon>
        <taxon>Pezizomycotina</taxon>
        <taxon>Dothideomycetes</taxon>
        <taxon>Dothideomycetidae</taxon>
        <taxon>Mycosphaerellales</taxon>
        <taxon>Extremaceae</taxon>
        <taxon>Extremus</taxon>
    </lineage>
</organism>
<dbReference type="PANTHER" id="PTHR12790">
    <property type="entry name" value="TRANSCRIPTION INITIATION FACTOR IA RRN3"/>
    <property type="match status" value="1"/>
</dbReference>
<proteinExistence type="inferred from homology"/>
<dbReference type="GO" id="GO:0001042">
    <property type="term" value="F:RNA polymerase I core binding"/>
    <property type="evidence" value="ECO:0007669"/>
    <property type="project" value="TreeGrafter"/>
</dbReference>
<feature type="region of interest" description="Disordered" evidence="2">
    <location>
        <begin position="1"/>
        <end position="39"/>
    </location>
</feature>